<evidence type="ECO:0000313" key="2">
    <source>
        <dbReference type="EMBL" id="MBL7526169.1"/>
    </source>
</evidence>
<name>A0ABS1W9Z5_9GAMM</name>
<keyword evidence="3" id="KW-1185">Reference proteome</keyword>
<accession>A0ABS1W9Z5</accession>
<organism evidence="2 3">
    <name type="scientific">Legionella bononiensis</name>
    <dbReference type="NCBI Taxonomy" id="2793102"/>
    <lineage>
        <taxon>Bacteria</taxon>
        <taxon>Pseudomonadati</taxon>
        <taxon>Pseudomonadota</taxon>
        <taxon>Gammaproteobacteria</taxon>
        <taxon>Legionellales</taxon>
        <taxon>Legionellaceae</taxon>
        <taxon>Legionella</taxon>
    </lineage>
</organism>
<comment type="caution">
    <text evidence="2">The sequence shown here is derived from an EMBL/GenBank/DDBJ whole genome shotgun (WGS) entry which is preliminary data.</text>
</comment>
<gene>
    <name evidence="2" type="ORF">I5282_06240</name>
</gene>
<dbReference type="EMBL" id="JADWVN010000009">
    <property type="protein sequence ID" value="MBL7526169.1"/>
    <property type="molecule type" value="Genomic_DNA"/>
</dbReference>
<dbReference type="Proteomes" id="UP000809910">
    <property type="component" value="Unassembled WGS sequence"/>
</dbReference>
<feature type="region of interest" description="Disordered" evidence="1">
    <location>
        <begin position="41"/>
        <end position="79"/>
    </location>
</feature>
<evidence type="ECO:0000313" key="3">
    <source>
        <dbReference type="Proteomes" id="UP000809910"/>
    </source>
</evidence>
<protein>
    <submittedName>
        <fullName evidence="2">Uncharacterized protein</fullName>
    </submittedName>
</protein>
<reference evidence="2 3" key="1">
    <citation type="submission" date="2020-12" db="EMBL/GenBank/DDBJ databases">
        <title>WGS of Legionella: environmental sample.</title>
        <authorList>
            <person name="Cristino S."/>
            <person name="Girolamini L."/>
            <person name="Salaris S."/>
            <person name="Pascale M.R."/>
            <person name="Mazzotta M."/>
            <person name="Orsini M."/>
            <person name="Grottola A."/>
        </authorList>
    </citation>
    <scope>NUCLEOTIDE SEQUENCE [LARGE SCALE GENOMIC DNA]</scope>
    <source>
        <strain evidence="2 3">30cs62</strain>
    </source>
</reference>
<sequence>MMMRIFGSLAKPAKEVLVSTTTTVGAGILGTAFFSAAQSVMGEPKKPGASSQPSGAAEFQETPCAGPESERKYQLSPGM</sequence>
<evidence type="ECO:0000256" key="1">
    <source>
        <dbReference type="SAM" id="MobiDB-lite"/>
    </source>
</evidence>
<dbReference type="RefSeq" id="WP_203110871.1">
    <property type="nucleotide sequence ID" value="NZ_JADOBG010000020.1"/>
</dbReference>
<proteinExistence type="predicted"/>